<evidence type="ECO:0000259" key="1">
    <source>
        <dbReference type="Pfam" id="PF10022"/>
    </source>
</evidence>
<feature type="domain" description="DUF2264" evidence="1">
    <location>
        <begin position="14"/>
        <end position="370"/>
    </location>
</feature>
<reference evidence="3 4" key="1">
    <citation type="journal article" date="2025" name="Microbiol. Resour. Announc.">
        <title>Draft genome sequences for Neonectria magnoliae and Neonectria punicea, canker pathogens of Liriodendron tulipifera and Acer saccharum in West Virginia.</title>
        <authorList>
            <person name="Petronek H.M."/>
            <person name="Kasson M.T."/>
            <person name="Metheny A.M."/>
            <person name="Stauder C.M."/>
            <person name="Lovett B."/>
            <person name="Lynch S.C."/>
            <person name="Garnas J.R."/>
            <person name="Kasson L.R."/>
            <person name="Stajich J.E."/>
        </authorList>
    </citation>
    <scope>NUCLEOTIDE SEQUENCE [LARGE SCALE GENOMIC DNA]</scope>
    <source>
        <strain evidence="3 4">NRRL 64653</strain>
    </source>
</reference>
<feature type="domain" description="DUF2264" evidence="2">
    <location>
        <begin position="395"/>
        <end position="499"/>
    </location>
</feature>
<proteinExistence type="predicted"/>
<keyword evidence="4" id="KW-1185">Reference proteome</keyword>
<evidence type="ECO:0000313" key="4">
    <source>
        <dbReference type="Proteomes" id="UP001498476"/>
    </source>
</evidence>
<evidence type="ECO:0000259" key="2">
    <source>
        <dbReference type="Pfam" id="PF20938"/>
    </source>
</evidence>
<dbReference type="InterPro" id="IPR016624">
    <property type="entry name" value="UCP014753"/>
</dbReference>
<accession>A0ABR1HDM9</accession>
<dbReference type="Proteomes" id="UP001498476">
    <property type="component" value="Unassembled WGS sequence"/>
</dbReference>
<dbReference type="PANTHER" id="PTHR35339:SF2">
    <property type="entry name" value="DUF2264 DOMAIN-CONTAINING PROTEIN-RELATED"/>
    <property type="match status" value="1"/>
</dbReference>
<dbReference type="EMBL" id="JAZAVJ010000039">
    <property type="protein sequence ID" value="KAK7419273.1"/>
    <property type="molecule type" value="Genomic_DNA"/>
</dbReference>
<protein>
    <recommendedName>
        <fullName evidence="5">DUF2264 domain-containing protein</fullName>
    </recommendedName>
</protein>
<dbReference type="PIRSF" id="PIRSF014753">
    <property type="entry name" value="UCP014753"/>
    <property type="match status" value="1"/>
</dbReference>
<name>A0ABR1HDM9_9HYPO</name>
<dbReference type="InterPro" id="IPR049237">
    <property type="entry name" value="DUF2264_C"/>
</dbReference>
<gene>
    <name evidence="3" type="ORF">QQX98_003425</name>
</gene>
<sequence>MAGLAGFTDNPFASRSDLLRAALALIKPLEPYQSATRARVKIRPSTVAAFDDVAAQLEGFSRPLWGIGAILANPSSDDSGLEFWLRGLVAGVDSENPDFWGDVGPFDQRMVEMEAIAFALLAAPTITVSMLTETSKKNLENWLIQINHHAMPQNNWRWFRILVNLALSKVLGTPESELKQRTDEDFAILDQFYLGEGWSSDGMWGDDRKQADYYPGSFSIQFAQLLYVCFAEGDEERVQRYRTQAQAFSATFWRYFAVDGAAIPYGRSLTYRFAFAAFWAVAALANIQLPAPMDSPGAIKGMLLRHLRWWAHHPDIFNSDGTLNVGFTYPNMYLSEDYNSSQSVYWCLKSFVVLCLPEGHEFWTCQEKPHPMSAPRLEKPLESQSFDLVQVNWPPRHILCNSPEHHFLLSSGQMTTKSFKAREAKYGKLAYSSAFAFSVPTGSELHQMAPDSTLSITLDGGDTWKVRWRPFNVRIESIDLDIGHGVQQKLPSLVSVWKPESLSTMPGCKGAQLVDASFAIPAFTSAGHHLPELPGSPFDDACDACYNDNSRILIKSRAGTTGIVDLTPGMVDPTADPTSNSISQTDTESFIIKADPNTSLVSQRTFIPALRSHLRATSDHKRSEAGVETKVSSIIVASGVFATSNPHLQNQESLRMWSKRPKVRVRFGSSKEPGSEIFRESS</sequence>
<dbReference type="Pfam" id="PF10022">
    <property type="entry name" value="DUF2264"/>
    <property type="match status" value="1"/>
</dbReference>
<dbReference type="Pfam" id="PF20938">
    <property type="entry name" value="DUF2264_C"/>
    <property type="match status" value="2"/>
</dbReference>
<dbReference type="InterPro" id="IPR049349">
    <property type="entry name" value="DUF2264_N"/>
</dbReference>
<dbReference type="PANTHER" id="PTHR35339">
    <property type="entry name" value="LINALOOL DEHYDRATASE_ISOMERASE DOMAIN-CONTAINING PROTEIN"/>
    <property type="match status" value="1"/>
</dbReference>
<organism evidence="3 4">
    <name type="scientific">Neonectria punicea</name>
    <dbReference type="NCBI Taxonomy" id="979145"/>
    <lineage>
        <taxon>Eukaryota</taxon>
        <taxon>Fungi</taxon>
        <taxon>Dikarya</taxon>
        <taxon>Ascomycota</taxon>
        <taxon>Pezizomycotina</taxon>
        <taxon>Sordariomycetes</taxon>
        <taxon>Hypocreomycetidae</taxon>
        <taxon>Hypocreales</taxon>
        <taxon>Nectriaceae</taxon>
        <taxon>Neonectria</taxon>
    </lineage>
</organism>
<feature type="domain" description="DUF2264" evidence="2">
    <location>
        <begin position="515"/>
        <end position="620"/>
    </location>
</feature>
<comment type="caution">
    <text evidence="3">The sequence shown here is derived from an EMBL/GenBank/DDBJ whole genome shotgun (WGS) entry which is preliminary data.</text>
</comment>
<evidence type="ECO:0000313" key="3">
    <source>
        <dbReference type="EMBL" id="KAK7419273.1"/>
    </source>
</evidence>
<evidence type="ECO:0008006" key="5">
    <source>
        <dbReference type="Google" id="ProtNLM"/>
    </source>
</evidence>